<sequence length="252" mass="27330">MGFMGHGQVSEGAVVELRERLVATVSHEFRTPLAVIQASAGLIRRRVGTLSVDEHDARRMLASCERIEQATSTMVAAIERVLLIDRIGAGDEPHRPRLCVPGDVLMSLAASLQERGDVPREVRLDVQQAQVQGLLDPLVLRQVATQLLDNAFKYSPPDSVVTLHARCEANRFHLRISDHGIGIDAAEMALLFEPFHRAPAVRDLPGMGLGLTLVHQLLQLADGQIRIESTPQVGTTVSVSLPLSPAAKETAS</sequence>
<dbReference type="GO" id="GO:0007234">
    <property type="term" value="P:osmosensory signaling via phosphorelay pathway"/>
    <property type="evidence" value="ECO:0007669"/>
    <property type="project" value="TreeGrafter"/>
</dbReference>
<dbReference type="SUPFAM" id="SSF55874">
    <property type="entry name" value="ATPase domain of HSP90 chaperone/DNA topoisomerase II/histidine kinase"/>
    <property type="match status" value="1"/>
</dbReference>
<dbReference type="STRING" id="395495.Lcho_2297"/>
<evidence type="ECO:0000313" key="11">
    <source>
        <dbReference type="Proteomes" id="UP000001693"/>
    </source>
</evidence>
<organism evidence="10 11">
    <name type="scientific">Leptothrix cholodnii (strain ATCC 51168 / LMG 8142 / SP-6)</name>
    <name type="common">Leptothrix discophora (strain SP-6)</name>
    <dbReference type="NCBI Taxonomy" id="395495"/>
    <lineage>
        <taxon>Bacteria</taxon>
        <taxon>Pseudomonadati</taxon>
        <taxon>Pseudomonadota</taxon>
        <taxon>Betaproteobacteria</taxon>
        <taxon>Burkholderiales</taxon>
        <taxon>Sphaerotilaceae</taxon>
        <taxon>Leptothrix</taxon>
    </lineage>
</organism>
<dbReference type="InterPro" id="IPR004358">
    <property type="entry name" value="Sig_transdc_His_kin-like_C"/>
</dbReference>
<dbReference type="HOGENOM" id="CLU_000445_89_3_4"/>
<feature type="domain" description="Histidine kinase" evidence="9">
    <location>
        <begin position="24"/>
        <end position="245"/>
    </location>
</feature>
<dbReference type="InterPro" id="IPR036890">
    <property type="entry name" value="HATPase_C_sf"/>
</dbReference>
<dbReference type="Pfam" id="PF02518">
    <property type="entry name" value="HATPase_c"/>
    <property type="match status" value="1"/>
</dbReference>
<dbReference type="GO" id="GO:0030295">
    <property type="term" value="F:protein kinase activator activity"/>
    <property type="evidence" value="ECO:0007669"/>
    <property type="project" value="TreeGrafter"/>
</dbReference>
<dbReference type="CDD" id="cd00082">
    <property type="entry name" value="HisKA"/>
    <property type="match status" value="1"/>
</dbReference>
<evidence type="ECO:0000256" key="5">
    <source>
        <dbReference type="ARBA" id="ARBA00022741"/>
    </source>
</evidence>
<evidence type="ECO:0000256" key="7">
    <source>
        <dbReference type="ARBA" id="ARBA00022840"/>
    </source>
</evidence>
<dbReference type="GO" id="GO:0005524">
    <property type="term" value="F:ATP binding"/>
    <property type="evidence" value="ECO:0007669"/>
    <property type="project" value="UniProtKB-KW"/>
</dbReference>
<evidence type="ECO:0000256" key="3">
    <source>
        <dbReference type="ARBA" id="ARBA00022553"/>
    </source>
</evidence>
<evidence type="ECO:0000256" key="1">
    <source>
        <dbReference type="ARBA" id="ARBA00000085"/>
    </source>
</evidence>
<dbReference type="PANTHER" id="PTHR42878">
    <property type="entry name" value="TWO-COMPONENT HISTIDINE KINASE"/>
    <property type="match status" value="1"/>
</dbReference>
<dbReference type="RefSeq" id="WP_012347321.1">
    <property type="nucleotide sequence ID" value="NC_010524.1"/>
</dbReference>
<keyword evidence="4" id="KW-0808">Transferase</keyword>
<dbReference type="InterPro" id="IPR050351">
    <property type="entry name" value="BphY/WalK/GraS-like"/>
</dbReference>
<keyword evidence="7" id="KW-0067">ATP-binding</keyword>
<dbReference type="eggNOG" id="COG2205">
    <property type="taxonomic scope" value="Bacteria"/>
</dbReference>
<dbReference type="InterPro" id="IPR036097">
    <property type="entry name" value="HisK_dim/P_sf"/>
</dbReference>
<dbReference type="SMART" id="SM00388">
    <property type="entry name" value="HisKA"/>
    <property type="match status" value="1"/>
</dbReference>
<dbReference type="Gene3D" id="3.30.565.10">
    <property type="entry name" value="Histidine kinase-like ATPase, C-terminal domain"/>
    <property type="match status" value="1"/>
</dbReference>
<evidence type="ECO:0000256" key="4">
    <source>
        <dbReference type="ARBA" id="ARBA00022679"/>
    </source>
</evidence>
<dbReference type="SMART" id="SM00387">
    <property type="entry name" value="HATPase_c"/>
    <property type="match status" value="1"/>
</dbReference>
<dbReference type="EC" id="2.7.13.3" evidence="2"/>
<dbReference type="OrthoDB" id="9121563at2"/>
<dbReference type="PROSITE" id="PS50109">
    <property type="entry name" value="HIS_KIN"/>
    <property type="match status" value="1"/>
</dbReference>
<keyword evidence="8" id="KW-0902">Two-component regulatory system</keyword>
<gene>
    <name evidence="10" type="ordered locus">Lcho_2297</name>
</gene>
<evidence type="ECO:0000259" key="9">
    <source>
        <dbReference type="PROSITE" id="PS50109"/>
    </source>
</evidence>
<dbReference type="GO" id="GO:0000155">
    <property type="term" value="F:phosphorelay sensor kinase activity"/>
    <property type="evidence" value="ECO:0007669"/>
    <property type="project" value="InterPro"/>
</dbReference>
<dbReference type="InterPro" id="IPR003594">
    <property type="entry name" value="HATPase_dom"/>
</dbReference>
<dbReference type="GO" id="GO:0000156">
    <property type="term" value="F:phosphorelay response regulator activity"/>
    <property type="evidence" value="ECO:0007669"/>
    <property type="project" value="TreeGrafter"/>
</dbReference>
<dbReference type="PRINTS" id="PR00344">
    <property type="entry name" value="BCTRLSENSOR"/>
</dbReference>
<dbReference type="PANTHER" id="PTHR42878:SF7">
    <property type="entry name" value="SENSOR HISTIDINE KINASE GLRK"/>
    <property type="match status" value="1"/>
</dbReference>
<evidence type="ECO:0000256" key="8">
    <source>
        <dbReference type="ARBA" id="ARBA00023012"/>
    </source>
</evidence>
<dbReference type="Pfam" id="PF00512">
    <property type="entry name" value="HisKA"/>
    <property type="match status" value="1"/>
</dbReference>
<protein>
    <recommendedName>
        <fullName evidence="2">histidine kinase</fullName>
        <ecNumber evidence="2">2.7.13.3</ecNumber>
    </recommendedName>
</protein>
<evidence type="ECO:0000313" key="10">
    <source>
        <dbReference type="EMBL" id="ACB34563.1"/>
    </source>
</evidence>
<dbReference type="InterPro" id="IPR005467">
    <property type="entry name" value="His_kinase_dom"/>
</dbReference>
<name>B1Y441_LEPCP</name>
<keyword evidence="3" id="KW-0597">Phosphoprotein</keyword>
<comment type="catalytic activity">
    <reaction evidence="1">
        <text>ATP + protein L-histidine = ADP + protein N-phospho-L-histidine.</text>
        <dbReference type="EC" id="2.7.13.3"/>
    </reaction>
</comment>
<keyword evidence="6 10" id="KW-0418">Kinase</keyword>
<dbReference type="AlphaFoldDB" id="B1Y441"/>
<accession>B1Y441</accession>
<keyword evidence="11" id="KW-1185">Reference proteome</keyword>
<evidence type="ECO:0000256" key="2">
    <source>
        <dbReference type="ARBA" id="ARBA00012438"/>
    </source>
</evidence>
<dbReference type="CDD" id="cd00075">
    <property type="entry name" value="HATPase"/>
    <property type="match status" value="1"/>
</dbReference>
<dbReference type="KEGG" id="lch:Lcho_2297"/>
<dbReference type="SUPFAM" id="SSF47384">
    <property type="entry name" value="Homodimeric domain of signal transducing histidine kinase"/>
    <property type="match status" value="1"/>
</dbReference>
<reference evidence="10 11" key="1">
    <citation type="submission" date="2008-03" db="EMBL/GenBank/DDBJ databases">
        <title>Complete sequence of Leptothrix cholodnii SP-6.</title>
        <authorList>
            <consortium name="US DOE Joint Genome Institute"/>
            <person name="Copeland A."/>
            <person name="Lucas S."/>
            <person name="Lapidus A."/>
            <person name="Glavina del Rio T."/>
            <person name="Dalin E."/>
            <person name="Tice H."/>
            <person name="Bruce D."/>
            <person name="Goodwin L."/>
            <person name="Pitluck S."/>
            <person name="Chertkov O."/>
            <person name="Brettin T."/>
            <person name="Detter J.C."/>
            <person name="Han C."/>
            <person name="Kuske C.R."/>
            <person name="Schmutz J."/>
            <person name="Larimer F."/>
            <person name="Land M."/>
            <person name="Hauser L."/>
            <person name="Kyrpides N."/>
            <person name="Lykidis A."/>
            <person name="Emerson D."/>
            <person name="Richardson P."/>
        </authorList>
    </citation>
    <scope>NUCLEOTIDE SEQUENCE [LARGE SCALE GENOMIC DNA]</scope>
    <source>
        <strain evidence="11">ATCC 51168 / LMG 8142 / SP-6</strain>
    </source>
</reference>
<proteinExistence type="predicted"/>
<dbReference type="Proteomes" id="UP000001693">
    <property type="component" value="Chromosome"/>
</dbReference>
<dbReference type="InterPro" id="IPR003661">
    <property type="entry name" value="HisK_dim/P_dom"/>
</dbReference>
<dbReference type="Gene3D" id="1.10.287.130">
    <property type="match status" value="1"/>
</dbReference>
<evidence type="ECO:0000256" key="6">
    <source>
        <dbReference type="ARBA" id="ARBA00022777"/>
    </source>
</evidence>
<keyword evidence="5" id="KW-0547">Nucleotide-binding</keyword>
<dbReference type="EMBL" id="CP001013">
    <property type="protein sequence ID" value="ACB34563.1"/>
    <property type="molecule type" value="Genomic_DNA"/>
</dbReference>